<sequence length="4229" mass="437648">MTIQDTSLTFTTSGQSVWKPGDAELLRLTSGDAMIYDTGGERVWPIDISLASAEVYYDIRFGLQAWMDVGNAGSWGATYNINVEVVLPNAIEVSADVNTPEYMEFDFSNYEIVTAEIQSYGFKLGSKPTGDPDKPTQNELSAGLDFIYELSGGIRDIEVGFEIWNPFGDDKFIGYENKDGFGFSTGAQSVTLISVSPAIPQYSKPFGGEEGKELFTIALGLPVGADTTGKATETGVVGGRGVADKDFLSLSADLDQMLTEILTKAAPGTPVYAAGLLLENSIFKEFDKTIGDFTAKLTFVDVFAKAALHVTESVRLDIRDFSRMTPVSTTEFLGFEIPNYHETEGPPNISVMLTSDNGTPDFEGDDETVVGALGDDLIRLLAPQVDSSYGTATITAEYNIESAMFKHTVGLGLALSFGIDLLQGSFKYKDYEKLTLSWGPLIPLEWPEKVEDRIVGSLDIYTPPAFEVDGSVFGTQTDTYEVFYVSSDIVPDGWDPTLPTAEATAYAFFEAQNQQLSALYNTLQSALDNAYAYNFQHQLPTSFPDGSATRDFSASGENLNVVHYLWNGASDKTVVIKHDGSRITVATPTSLSVQGGAAGTDPVLNPYGRLEVNLSNAANLGIFGSITNKLDVLNALSSAAGIEYTYNTWGTDRTLTTDGITNVLGGIGGDVMVYHYDTTSIDTRGGEFFDGGANDYYDRSGTQLFDIFVEDLFLADLSHFTTPIIANLAESVLFEHDNDSGTTGGITIDKYDLTPEGDIRYDANGNPIAVDIAENRITLRNVEALALRTGSGDDYLVGGTFSDIFFTGAGDDVVRLVDNIPHADNTLFSAYVDVDDDLVDLGAGDDVAIVQMSSLASPHYSTFTDHIIGGLGTDQLFVEAGNQGLRYDISLDGSSYVFGGNGIGSLSTHSQLAQLLQNLDSTRGDYWQANGVGATQSTFGSLEAHTLMINGSHHQGAIRFTQDVEQVSIIPDVRIDASGNAIAATSGAGDDLLVYMGGARYDGGVGGTDTFLADFSSWSSFQTLGQTGDGVSISLANETSFFGATSITNIDRLHVTGTRDFDVIIGGEHDDYINGFDGDDYLYGGVDQANDTLLGGLGNDFFTWASDGNDLVDGGEGIDTLNISYGGRGAGQAIALYDSLGNQLGPTLVNSVSAGETDQEVTAFFDTIASATQTVASFGSESVTYTDVERVNFTGDIYSSDAVLYQGGTHYNAGNAASDQDLFIGDFRGQEIGLTFEVRDVRTIGGSDGYWLNNEIYIDGFDKALIYGSETFDTLTGSRFNDTLHGGGGNDLLYGGGGNDVLLGGIGSDTFSYFSDGVDYIDGGTNAANSYLNGELIQVEIERDQLFIMGGTGPLRAAIKDENGDFIIQSRYGMALTTSSNEELLQMALNSQTAATWQYHTKLNSNLESTTSPDVEYLHMEAVDIAGSNDHDDLVVYQNGDGYVGGEGYRDGDLFLADLRSATVDLTLDATYESGAAYDIGQGTQIADFERFFALLGSGDDTVQGGHLNDYAQGGAGDDYLAGGLGDDHFMGDGGNDFFVHTGGNDTLDGGAGSADTLLLSIADQGMSLSLHDANGATVGPNLSMVNGSPSFADFASLFGLPYAFARLSHGENSVSFQNIEKTQLLGGSGRDVLLAGDAQGILFGGEGNDALISGSGNDFLSGGEGSDVYVFGANFGNDVIFGENFGSSRLVFTANALVDFSFSSDSSDLLMTQGANSLRVVDYFASNTAVGLNFVFEATDGLFTRDFTSLGATTTGSVVVGQTYLGTDEDDNLSAGTEFRDTYRGFGGDDYFESSADVDLYDGGAGTDGVDYSGSDAGVSINLETFQSQGGHAQGDILVSIEEITGSTHNDTLVGDVYDNTLDGGVGDDTLDGNDGNDVLIGDAGSDNLVGGLGSDIIFGGADADTVNGGDGDDLLVGGSGDDRLAAGDGDDIIDDGAGNDTAYGGNGGDLFAYSGGLDEWFGGSDVDTASFEAFAFAVRMDLAADSATVVTRDGVTLDPSEGAERVLVNMTGIESFIGSLFDDDLSGNANAGIMNGSAGADILTGHAGADTLIGGAGIDTLDYSRESGTSGVMVSMHIEDAEIATDTHGHQDEIEGFENVIATAMADNVRGNISDNVFFGGAGNDTLDGFVGDDLLLGQAGNDTLIGGEGNDTLSGGDGNDSAEGGAGNDQFIAGPLPSSTAENSSGLGNDTFNGGDGIDIVSYATTTNGVSVDLSLPIGQVNGTEIGADTLIDIEIIIGGLGNDTMAGNAGDNTFGYIGGSDAYFGGDGVDKLSFEEFGFAVLVDLTNPNEAQTADSFTAVTGPFRTIAQLSGIEGVWGTDYDDLLIGDQVANTLSGGVGNDTLDGGTSGTPLTDGDVLYGEDGNDRFITRIDDGPDSIDGGDGTDTLDYSSATSGVDVNLTTGGGDDVVINVERLLGSDHNDTLTGDAADNILEGRAGDDLIFAGFGDDLIMYLSGVDTVHGEDGADTLDYSLFGSAVRVDLGVSGAAAFTGDTSSWEQGIQRTVTYTPDMDFENAIGTSHNDSLTGNAGSNLFNGGLGDDLIFGLAGNDLFAYTGGFDVWDGGEDRDTANFASFNYAVSVDLTAASVNAFHLGGDDLSGGTRTDMARFVAIEDVVGSSFGDEIVGDSGDNVLSGVWGADSLSSGMGDDTLLGGTGDDTLAGGAGADNLDGGEGIDDADYAGSASAVVVDLNAGIGLNGDAEGDVLTAIENVRGSDHADHLVGDLGNNNLHGGGGDDTLMGGSGVDAMLGGMGNDELHGGVGIDFAVFNVDSSEISVARAAGGLQITSSEGVDFVADDIELIEFNDQVLVYFEVEALAGPGNDTIIGTTFDDTLSGFAQHDVIEGREGNDGLFGGDGNDTLRGEEGVDLLDGGDGNDRLDGGANRDLLIGGAGDDTYITDNSDDVVVELSGEGTDEVQSNVDFALPDFVENLVLTGAQDVAGIGNALNNVLTGSHGNNRLMGGAGNDSLFGEAGVDTAVFNVSSAGVTVTQGTDGLVVTSSEGNDLISNTIEFVEFTDQTLTFAGLAAMLAGVTTGASGSDTLTGTPQSDILAGLGGNDRIVGRESNDILVGGTGSDILLGEAGNDRLDGGLGNDTLDGGAGTDLLFGGLGNDIYLVGDAGDAAVERAGEGFDQVQASVSHVLGENVEDLTLTGSGNLDGTGNDSANTLTGNSGDNVLDGAAGNDTLIGGSGDDTLIGGDGDDTAVFDTTLAASTFDFDTPGVVFVTDASGINHVESIEFLTFTDQTISIGDLRDTVIPPQNVQMGSGGYYEGGYAIDNSPERGSEIFQLIGPSPQGQNDRNSHHFGVEYLNGGGHAEYQGSGFDNQGAGDQGTANSFRLDPTGGNTNRIWLQSFALPLQDMLNADWDYYRTHLFSGDDTLTGSYLSDNLFGYDGDDKIMGGQGDKLNYDVTGQRPSNNQTYRNPGDAFTDPDWFVDDGNDTLDGGAGNDSLDGGTSNDMLLGGSGNDVLWGGGDEGLDTLVGGTGDDTLHGGDGADLAIINATLAEATFVASGTSVLVTSSDGADVIHDDVELIEFTDGSLTYTQAVVLGTFSPTPTNSDDTYLGTANADVIDILDGDDRVEARAGDDSVLGNLGNDVLLGDSGNDTLDGGLGRDEMLGGSGDDSLIGAEGNDTIDGGVGIDVAVFDVDYASVTLSYEDGIVIFSALGLDTVRNVELFEFRDRTVEGDALFRTVLGMSAPNSAPTSSLPLTLATNEGSITLDLSQYFSDPDGDPLTYFATGLPAGVTLNSTTGVLTGSQLTTGTPLSIEITARDSAGAEVVSTFDWDLINVNDAPTGGVSIIGTATEDEVLTADTSALADADGLGTLNLQWLRDGAAIGGETGPSYRLDQVDVGTEISLRVSYTDQQGAPEQVVSPATPSVQNRNDAPTGSVVISGTAVSGSDLMLDASTIQDADGLGTFNYQWLRDGSVIAGATSTSYSLVDLDVGSQISARVLYTDQQGTAETVTSPSSVSVLSGALNLTGTAGADRLNGAAGDDTLTGLDGNDTLRGFDGADSLNGGDGTDTLVGGAGNDTLIGGTSSNDLRDVVYAGDGNDSVNGGYGNDELRGDAGNDTIAGGFGADTVIGGTGNDTLTGSAFADQIFGSDGDDFVNGGFGHDLLNGGAGADRFFHIGIADHGSDWIQDYDASEGDILYFGIGSATESQFQINTTHTANASGERSGDDDVEEAFVIYRPTGQIMWALVDGGGQSSINLQIGRDVFDLMA</sequence>
<comment type="subcellular location">
    <subcellularLocation>
        <location evidence="1">Secreted</location>
    </subcellularLocation>
</comment>
<dbReference type="STRING" id="1715693.PH7735_03248"/>
<dbReference type="PANTHER" id="PTHR38340">
    <property type="entry name" value="S-LAYER PROTEIN"/>
    <property type="match status" value="1"/>
</dbReference>
<dbReference type="InterPro" id="IPR015919">
    <property type="entry name" value="Cadherin-like_sf"/>
</dbReference>
<dbReference type="GO" id="GO:0016020">
    <property type="term" value="C:membrane"/>
    <property type="evidence" value="ECO:0007669"/>
    <property type="project" value="InterPro"/>
</dbReference>
<dbReference type="Pfam" id="PF05345">
    <property type="entry name" value="He_PIG"/>
    <property type="match status" value="1"/>
</dbReference>
<dbReference type="GeneID" id="83883095"/>
<dbReference type="InterPro" id="IPR001343">
    <property type="entry name" value="Hemolysn_Ca-bd"/>
</dbReference>
<feature type="region of interest" description="Disordered" evidence="3">
    <location>
        <begin position="3871"/>
        <end position="3893"/>
    </location>
</feature>
<dbReference type="InterPro" id="IPR018511">
    <property type="entry name" value="Hemolysin-typ_Ca-bd_CS"/>
</dbReference>
<dbReference type="GO" id="GO:0005576">
    <property type="term" value="C:extracellular region"/>
    <property type="evidence" value="ECO:0007669"/>
    <property type="project" value="UniProtKB-SubCell"/>
</dbReference>
<name>A0A0P1IEG0_9RHOB</name>
<dbReference type="Gene3D" id="2.60.40.10">
    <property type="entry name" value="Immunoglobulins"/>
    <property type="match status" value="1"/>
</dbReference>
<dbReference type="Gene3D" id="2.60.40.2700">
    <property type="match status" value="2"/>
</dbReference>
<organism evidence="5 6">
    <name type="scientific">Shimia thalassica</name>
    <dbReference type="NCBI Taxonomy" id="1715693"/>
    <lineage>
        <taxon>Bacteria</taxon>
        <taxon>Pseudomonadati</taxon>
        <taxon>Pseudomonadota</taxon>
        <taxon>Alphaproteobacteria</taxon>
        <taxon>Rhodobacterales</taxon>
        <taxon>Roseobacteraceae</taxon>
    </lineage>
</organism>
<feature type="domain" description="Dystroglycan-type cadherin-like" evidence="4">
    <location>
        <begin position="3708"/>
        <end position="3800"/>
    </location>
</feature>
<dbReference type="PROSITE" id="PS00330">
    <property type="entry name" value="HEMOLYSIN_CALCIUM"/>
    <property type="match status" value="19"/>
</dbReference>
<dbReference type="Pfam" id="PF00353">
    <property type="entry name" value="HemolysinCabind"/>
    <property type="match status" value="33"/>
</dbReference>
<keyword evidence="6" id="KW-1185">Reference proteome</keyword>
<evidence type="ECO:0000256" key="2">
    <source>
        <dbReference type="ARBA" id="ARBA00022525"/>
    </source>
</evidence>
<dbReference type="InterPro" id="IPR050557">
    <property type="entry name" value="RTX_toxin/Mannuronan_C5-epim"/>
</dbReference>
<dbReference type="InterPro" id="IPR011049">
    <property type="entry name" value="Serralysin-like_metalloprot_C"/>
</dbReference>
<dbReference type="InterPro" id="IPR006644">
    <property type="entry name" value="Cadg"/>
</dbReference>
<dbReference type="SMART" id="SM00736">
    <property type="entry name" value="CADG"/>
    <property type="match status" value="1"/>
</dbReference>
<dbReference type="PANTHER" id="PTHR38340:SF1">
    <property type="entry name" value="S-LAYER PROTEIN"/>
    <property type="match status" value="1"/>
</dbReference>
<evidence type="ECO:0000313" key="5">
    <source>
        <dbReference type="EMBL" id="CUK08449.1"/>
    </source>
</evidence>
<protein>
    <submittedName>
        <fullName evidence="5">Cyclolysin</fullName>
    </submittedName>
</protein>
<dbReference type="Gene3D" id="2.150.10.10">
    <property type="entry name" value="Serralysin-like metalloprotease, C-terminal"/>
    <property type="match status" value="18"/>
</dbReference>
<dbReference type="InterPro" id="IPR013783">
    <property type="entry name" value="Ig-like_fold"/>
</dbReference>
<dbReference type="PRINTS" id="PR00313">
    <property type="entry name" value="CABNDNGRPT"/>
</dbReference>
<dbReference type="GO" id="GO:0005509">
    <property type="term" value="F:calcium ion binding"/>
    <property type="evidence" value="ECO:0007669"/>
    <property type="project" value="InterPro"/>
</dbReference>
<feature type="region of interest" description="Disordered" evidence="3">
    <location>
        <begin position="2149"/>
        <end position="2192"/>
    </location>
</feature>
<gene>
    <name evidence="5" type="primary">cya_22</name>
    <name evidence="5" type="ORF">PH7735_03248</name>
</gene>
<evidence type="ECO:0000313" key="6">
    <source>
        <dbReference type="Proteomes" id="UP000051870"/>
    </source>
</evidence>
<accession>A0A0P1IEG0</accession>
<dbReference type="SUPFAM" id="SSF51120">
    <property type="entry name" value="beta-Roll"/>
    <property type="match status" value="19"/>
</dbReference>
<evidence type="ECO:0000256" key="1">
    <source>
        <dbReference type="ARBA" id="ARBA00004613"/>
    </source>
</evidence>
<feature type="compositionally biased region" description="Polar residues" evidence="3">
    <location>
        <begin position="2180"/>
        <end position="2192"/>
    </location>
</feature>
<dbReference type="Proteomes" id="UP000051870">
    <property type="component" value="Unassembled WGS sequence"/>
</dbReference>
<dbReference type="EMBL" id="CYTW01000004">
    <property type="protein sequence ID" value="CUK08449.1"/>
    <property type="molecule type" value="Genomic_DNA"/>
</dbReference>
<dbReference type="RefSeq" id="WP_058312421.1">
    <property type="nucleotide sequence ID" value="NZ_CYTW01000004.1"/>
</dbReference>
<proteinExistence type="predicted"/>
<reference evidence="6" key="1">
    <citation type="submission" date="2015-09" db="EMBL/GenBank/DDBJ databases">
        <authorList>
            <person name="Rodrigo-Torres Lidia"/>
            <person name="Arahal R.David."/>
        </authorList>
    </citation>
    <scope>NUCLEOTIDE SEQUENCE [LARGE SCALE GENOMIC DNA]</scope>
    <source>
        <strain evidence="6">CECT 7735</strain>
    </source>
</reference>
<evidence type="ECO:0000256" key="3">
    <source>
        <dbReference type="SAM" id="MobiDB-lite"/>
    </source>
</evidence>
<dbReference type="SUPFAM" id="SSF49313">
    <property type="entry name" value="Cadherin-like"/>
    <property type="match status" value="1"/>
</dbReference>
<keyword evidence="2" id="KW-0964">Secreted</keyword>
<evidence type="ECO:0000259" key="4">
    <source>
        <dbReference type="SMART" id="SM00736"/>
    </source>
</evidence>